<dbReference type="PANTHER" id="PTHR32332:SF20">
    <property type="entry name" value="2-NITROPROPANE DIOXYGENASE-LIKE PROTEIN"/>
    <property type="match status" value="1"/>
</dbReference>
<evidence type="ECO:0008006" key="6">
    <source>
        <dbReference type="Google" id="ProtNLM"/>
    </source>
</evidence>
<dbReference type="PANTHER" id="PTHR32332">
    <property type="entry name" value="2-NITROPROPANE DIOXYGENASE"/>
    <property type="match status" value="1"/>
</dbReference>
<evidence type="ECO:0000256" key="3">
    <source>
        <dbReference type="ARBA" id="ARBA00023002"/>
    </source>
</evidence>
<dbReference type="Pfam" id="PF03060">
    <property type="entry name" value="NMO"/>
    <property type="match status" value="1"/>
</dbReference>
<evidence type="ECO:0000256" key="1">
    <source>
        <dbReference type="ARBA" id="ARBA00022630"/>
    </source>
</evidence>
<gene>
    <name evidence="4" type="ORF">MCAP1_003308</name>
</gene>
<dbReference type="Proteomes" id="UP001220961">
    <property type="component" value="Chromosome 7"/>
</dbReference>
<dbReference type="InterPro" id="IPR013785">
    <property type="entry name" value="Aldolase_TIM"/>
</dbReference>
<organism evidence="4 5">
    <name type="scientific">Malassezia caprae</name>
    <dbReference type="NCBI Taxonomy" id="1381934"/>
    <lineage>
        <taxon>Eukaryota</taxon>
        <taxon>Fungi</taxon>
        <taxon>Dikarya</taxon>
        <taxon>Basidiomycota</taxon>
        <taxon>Ustilaginomycotina</taxon>
        <taxon>Malasseziomycetes</taxon>
        <taxon>Malasseziales</taxon>
        <taxon>Malasseziaceae</taxon>
        <taxon>Malassezia</taxon>
    </lineage>
</organism>
<dbReference type="EMBL" id="CP119914">
    <property type="protein sequence ID" value="WFD21052.1"/>
    <property type="molecule type" value="Genomic_DNA"/>
</dbReference>
<keyword evidence="2" id="KW-0288">FMN</keyword>
<proteinExistence type="predicted"/>
<name>A0AAF0IXH5_9BASI</name>
<dbReference type="AlphaFoldDB" id="A0AAF0IXH5"/>
<reference evidence="4" key="1">
    <citation type="submission" date="2023-03" db="EMBL/GenBank/DDBJ databases">
        <title>Mating type loci evolution in Malassezia.</title>
        <authorList>
            <person name="Coelho M.A."/>
        </authorList>
    </citation>
    <scope>NUCLEOTIDE SEQUENCE</scope>
    <source>
        <strain evidence="4">CBS 10434</strain>
    </source>
</reference>
<accession>A0AAF0IXH5</accession>
<evidence type="ECO:0000256" key="2">
    <source>
        <dbReference type="ARBA" id="ARBA00022643"/>
    </source>
</evidence>
<keyword evidence="1" id="KW-0285">Flavoprotein</keyword>
<dbReference type="GO" id="GO:0018580">
    <property type="term" value="F:nitronate monooxygenase activity"/>
    <property type="evidence" value="ECO:0007669"/>
    <property type="project" value="InterPro"/>
</dbReference>
<dbReference type="SUPFAM" id="SSF51412">
    <property type="entry name" value="Inosine monophosphate dehydrogenase (IMPDH)"/>
    <property type="match status" value="1"/>
</dbReference>
<dbReference type="Gene3D" id="3.20.20.70">
    <property type="entry name" value="Aldolase class I"/>
    <property type="match status" value="1"/>
</dbReference>
<sequence>MPIRTCLTETLGLRVPLVMGGMQWVGVPRLAAAVSNAGALGMLTALTQPSPHALREAIEATRTMIEPQIAAERKKYGAFGVNITLLPAIVPPDYAGYARAALDAGVRIFETAGSNPEPVIRILKEAGAFVIHKCTAVRHGLKALKLGADMLSIDGLECAGHPGEDDIGGLVLMALAAQQIPAPFIASGGIANGRGLAAALALGASGANKSEIHDAIKERICQAGERDTTHIFRTLRNTARVFKNSVAAEVLEKERQGAQFQEILPLVAGARGRKVYEMGDPEAGVWTAGQTVGLIQDIPTCKELVARIEREAEDVITQTASLLTPPAKL</sequence>
<protein>
    <recommendedName>
        <fullName evidence="6">Nitronate monooxygenase</fullName>
    </recommendedName>
</protein>
<keyword evidence="5" id="KW-1185">Reference proteome</keyword>
<evidence type="ECO:0000313" key="4">
    <source>
        <dbReference type="EMBL" id="WFD21052.1"/>
    </source>
</evidence>
<dbReference type="InterPro" id="IPR004136">
    <property type="entry name" value="NMO"/>
</dbReference>
<dbReference type="CDD" id="cd04730">
    <property type="entry name" value="NPD_like"/>
    <property type="match status" value="1"/>
</dbReference>
<evidence type="ECO:0000313" key="5">
    <source>
        <dbReference type="Proteomes" id="UP001220961"/>
    </source>
</evidence>
<keyword evidence="3" id="KW-0560">Oxidoreductase</keyword>